<keyword evidence="2" id="KW-1185">Reference proteome</keyword>
<name>C8PKN8_9BACT</name>
<accession>C8PKN8</accession>
<protein>
    <submittedName>
        <fullName evidence="1">Uncharacterized protein</fullName>
    </submittedName>
</protein>
<comment type="caution">
    <text evidence="1">The sequence shown here is derived from an EMBL/GenBank/DDBJ whole genome shotgun (WGS) entry which is preliminary data.</text>
</comment>
<proteinExistence type="predicted"/>
<sequence length="38" mass="4277">MRMKFALMRTRTDRACTRPWINSALHKGADEAGAEARG</sequence>
<organism evidence="1 2">
    <name type="scientific">Campylobacter gracilis RM3268</name>
    <dbReference type="NCBI Taxonomy" id="553220"/>
    <lineage>
        <taxon>Bacteria</taxon>
        <taxon>Pseudomonadati</taxon>
        <taxon>Campylobacterota</taxon>
        <taxon>Epsilonproteobacteria</taxon>
        <taxon>Campylobacterales</taxon>
        <taxon>Campylobacteraceae</taxon>
        <taxon>Campylobacter</taxon>
    </lineage>
</organism>
<evidence type="ECO:0000313" key="1">
    <source>
        <dbReference type="EMBL" id="EEV16647.1"/>
    </source>
</evidence>
<dbReference type="EMBL" id="ACYG01000030">
    <property type="protein sequence ID" value="EEV16647.1"/>
    <property type="molecule type" value="Genomic_DNA"/>
</dbReference>
<dbReference type="AlphaFoldDB" id="C8PKN8"/>
<gene>
    <name evidence="1" type="ORF">CAMGR0001_0260</name>
</gene>
<reference evidence="1 2" key="1">
    <citation type="submission" date="2009-07" db="EMBL/GenBank/DDBJ databases">
        <authorList>
            <person name="Madupu R."/>
            <person name="Sebastian Y."/>
            <person name="Durkin A.S."/>
            <person name="Torralba M."/>
            <person name="Methe B."/>
            <person name="Sutton G.G."/>
            <person name="Strausberg R.L."/>
            <person name="Nelson K.E."/>
        </authorList>
    </citation>
    <scope>NUCLEOTIDE SEQUENCE [LARGE SCALE GENOMIC DNA]</scope>
    <source>
        <strain evidence="1 2">RM3268</strain>
    </source>
</reference>
<dbReference type="Proteomes" id="UP000005709">
    <property type="component" value="Unassembled WGS sequence"/>
</dbReference>
<evidence type="ECO:0000313" key="2">
    <source>
        <dbReference type="Proteomes" id="UP000005709"/>
    </source>
</evidence>